<evidence type="ECO:0000313" key="1">
    <source>
        <dbReference type="EMBL" id="MDR6299670.1"/>
    </source>
</evidence>
<dbReference type="CDD" id="cd04701">
    <property type="entry name" value="Asparaginase_2"/>
    <property type="match status" value="1"/>
</dbReference>
<dbReference type="EC" id="3.4.19.5" evidence="1"/>
<keyword evidence="2" id="KW-1185">Reference proteome</keyword>
<proteinExistence type="predicted"/>
<gene>
    <name evidence="1" type="ORF">GGR31_000286</name>
</gene>
<dbReference type="InterPro" id="IPR000246">
    <property type="entry name" value="Peptidase_T2"/>
</dbReference>
<evidence type="ECO:0000313" key="2">
    <source>
        <dbReference type="Proteomes" id="UP001257659"/>
    </source>
</evidence>
<name>A0ABU1K236_9FLAO</name>
<accession>A0ABU1K236</accession>
<dbReference type="PANTHER" id="PTHR10188:SF6">
    <property type="entry name" value="N(4)-(BETA-N-ACETYLGLUCOSAMINYL)-L-ASPARAGINASE"/>
    <property type="match status" value="1"/>
</dbReference>
<keyword evidence="1" id="KW-0378">Hydrolase</keyword>
<dbReference type="PANTHER" id="PTHR10188">
    <property type="entry name" value="L-ASPARAGINASE"/>
    <property type="match status" value="1"/>
</dbReference>
<dbReference type="Gene3D" id="3.60.20.30">
    <property type="entry name" value="(Glycosyl)asparaginase"/>
    <property type="match status" value="1"/>
</dbReference>
<dbReference type="Proteomes" id="UP001257659">
    <property type="component" value="Unassembled WGS sequence"/>
</dbReference>
<dbReference type="SUPFAM" id="SSF56235">
    <property type="entry name" value="N-terminal nucleophile aminohydrolases (Ntn hydrolases)"/>
    <property type="match status" value="1"/>
</dbReference>
<dbReference type="RefSeq" id="WP_309726558.1">
    <property type="nucleotide sequence ID" value="NZ_JAVDQA010000001.1"/>
</dbReference>
<protein>
    <submittedName>
        <fullName evidence="1">Beta-aspartyl-peptidase (Threonine type)</fullName>
        <ecNumber evidence="1">3.4.19.5</ecNumber>
    </submittedName>
</protein>
<dbReference type="InterPro" id="IPR029055">
    <property type="entry name" value="Ntn_hydrolases_N"/>
</dbReference>
<reference evidence="1 2" key="1">
    <citation type="submission" date="2023-07" db="EMBL/GenBank/DDBJ databases">
        <title>Genomic Encyclopedia of Type Strains, Phase IV (KMG-IV): sequencing the most valuable type-strain genomes for metagenomic binning, comparative biology and taxonomic classification.</title>
        <authorList>
            <person name="Goeker M."/>
        </authorList>
    </citation>
    <scope>NUCLEOTIDE SEQUENCE [LARGE SCALE GENOMIC DNA]</scope>
    <source>
        <strain evidence="1 2">DSM 102814</strain>
    </source>
</reference>
<dbReference type="GO" id="GO:0008798">
    <property type="term" value="F:beta-aspartyl-peptidase activity"/>
    <property type="evidence" value="ECO:0007669"/>
    <property type="project" value="UniProtKB-EC"/>
</dbReference>
<dbReference type="EMBL" id="JAVDQA010000001">
    <property type="protein sequence ID" value="MDR6299670.1"/>
    <property type="molecule type" value="Genomic_DNA"/>
</dbReference>
<organism evidence="1 2">
    <name type="scientific">Mesonia maritima</name>
    <dbReference type="NCBI Taxonomy" id="1793873"/>
    <lineage>
        <taxon>Bacteria</taxon>
        <taxon>Pseudomonadati</taxon>
        <taxon>Bacteroidota</taxon>
        <taxon>Flavobacteriia</taxon>
        <taxon>Flavobacteriales</taxon>
        <taxon>Flavobacteriaceae</taxon>
        <taxon>Mesonia</taxon>
    </lineage>
</organism>
<sequence>MKKICFLLSILLFNISCNYKVDDSSETNKKTSDSLQQTPKAPFGIVIHGGAGYIKKGNLSDSLENAYREKLKEAITTGNEILKNGGSSIEAVKRSINVMEDSPLFNSGKGAVLTHEEKPELDASIMDGKTLNAGGIAGVSTVKNPINLAYEVMEHSDHVLLAREGAEAFAKTRNLEIVEPSYFITDKQLQNIKRIKNENANKEAAFYNSDINGEKFGTVGCVALDKNGNLAAGTSTGGTANKKWGRIGDSPIIGAGTYANNKTCAVSGTGWGEYYIRGVVAYDISALMEYKGLSLEKATKEVIQKKQPELGGNGGIIAIDHLGNISMEFNTPGMFRASFVNDSLTIGMYRE</sequence>
<comment type="caution">
    <text evidence="1">The sequence shown here is derived from an EMBL/GenBank/DDBJ whole genome shotgun (WGS) entry which is preliminary data.</text>
</comment>
<dbReference type="Pfam" id="PF01112">
    <property type="entry name" value="Asparaginase_2"/>
    <property type="match status" value="1"/>
</dbReference>